<comment type="similarity">
    <text evidence="1">Belongs to the short-chain dehydrogenases/reductases (SDR) family.</text>
</comment>
<dbReference type="GO" id="GO:0016616">
    <property type="term" value="F:oxidoreductase activity, acting on the CH-OH group of donors, NAD or NADP as acceptor"/>
    <property type="evidence" value="ECO:0007669"/>
    <property type="project" value="TreeGrafter"/>
</dbReference>
<dbReference type="InterPro" id="IPR002347">
    <property type="entry name" value="SDR_fam"/>
</dbReference>
<gene>
    <name evidence="2" type="ORF">UR38_C0001G0114</name>
</gene>
<dbReference type="PANTHER" id="PTHR42760">
    <property type="entry name" value="SHORT-CHAIN DEHYDROGENASES/REDUCTASES FAMILY MEMBER"/>
    <property type="match status" value="1"/>
</dbReference>
<comment type="caution">
    <text evidence="2">The sequence shown here is derived from an EMBL/GenBank/DDBJ whole genome shotgun (WGS) entry which is preliminary data.</text>
</comment>
<dbReference type="Pfam" id="PF13561">
    <property type="entry name" value="adh_short_C2"/>
    <property type="match status" value="1"/>
</dbReference>
<evidence type="ECO:0000313" key="3">
    <source>
        <dbReference type="Proteomes" id="UP000033995"/>
    </source>
</evidence>
<dbReference type="PRINTS" id="PR00080">
    <property type="entry name" value="SDRFAMILY"/>
</dbReference>
<dbReference type="Gene3D" id="3.40.50.720">
    <property type="entry name" value="NAD(P)-binding Rossmann-like Domain"/>
    <property type="match status" value="1"/>
</dbReference>
<protein>
    <submittedName>
        <fullName evidence="2">3-oxoacyl-(Acyl-carrier-protein) reductase</fullName>
    </submittedName>
</protein>
<dbReference type="EMBL" id="LBOZ01000001">
    <property type="protein sequence ID" value="KKP48318.1"/>
    <property type="molecule type" value="Genomic_DNA"/>
</dbReference>
<accession>A0A0F9ZV53</accession>
<dbReference type="CDD" id="cd05233">
    <property type="entry name" value="SDR_c"/>
    <property type="match status" value="1"/>
</dbReference>
<dbReference type="SUPFAM" id="SSF51735">
    <property type="entry name" value="NAD(P)-binding Rossmann-fold domains"/>
    <property type="match status" value="1"/>
</dbReference>
<dbReference type="PRINTS" id="PR00081">
    <property type="entry name" value="GDHRDH"/>
</dbReference>
<evidence type="ECO:0000256" key="1">
    <source>
        <dbReference type="ARBA" id="ARBA00006484"/>
    </source>
</evidence>
<dbReference type="FunFam" id="3.40.50.720:FF:000084">
    <property type="entry name" value="Short-chain dehydrogenase reductase"/>
    <property type="match status" value="1"/>
</dbReference>
<dbReference type="InterPro" id="IPR036291">
    <property type="entry name" value="NAD(P)-bd_dom_sf"/>
</dbReference>
<sequence>MNLKDKIAVVTGGSSGIGQAICIALAKEGCKVVFTYNTNEKGADETLKKLNDDSYKFKVDLQNEEDIKNLFDFVKEKFGKLDILVNNAGYSKSGDIFDLKLWSRALNTNVLGYITVIKYAKNIINEGKILNISSVYAEDKVAWPGKAADAASKSAINNLTRTIAKEFAPKINVNAIAPGYVDTRLWDEFSPEIKNEAKTELLIGRLIKPSEIAEMATAIIKNDAMTGEVVVVDGGLSLKTV</sequence>
<evidence type="ECO:0000313" key="2">
    <source>
        <dbReference type="EMBL" id="KKP48318.1"/>
    </source>
</evidence>
<dbReference type="AlphaFoldDB" id="A0A0F9ZV53"/>
<reference evidence="2 3" key="1">
    <citation type="journal article" date="2015" name="Nature">
        <title>rRNA introns, odd ribosomes, and small enigmatic genomes across a large radiation of phyla.</title>
        <authorList>
            <person name="Brown C.T."/>
            <person name="Hug L.A."/>
            <person name="Thomas B.C."/>
            <person name="Sharon I."/>
            <person name="Castelle C.J."/>
            <person name="Singh A."/>
            <person name="Wilkins M.J."/>
            <person name="Williams K.H."/>
            <person name="Banfield J.F."/>
        </authorList>
    </citation>
    <scope>NUCLEOTIDE SEQUENCE [LARGE SCALE GENOMIC DNA]</scope>
</reference>
<organism evidence="2 3">
    <name type="scientific">Candidatus Woesebacteria bacterium GW2011_GWA2_33_28</name>
    <dbReference type="NCBI Taxonomy" id="1618561"/>
    <lineage>
        <taxon>Bacteria</taxon>
        <taxon>Candidatus Woeseibacteriota</taxon>
    </lineage>
</organism>
<proteinExistence type="inferred from homology"/>
<name>A0A0F9ZV53_9BACT</name>
<dbReference type="Proteomes" id="UP000033995">
    <property type="component" value="Unassembled WGS sequence"/>
</dbReference>